<dbReference type="AlphaFoldDB" id="A0A4Z1RIH2"/>
<gene>
    <name evidence="2" type="ORF">E4582_00725</name>
</gene>
<dbReference type="InterPro" id="IPR021457">
    <property type="entry name" value="DUF3108"/>
</dbReference>
<dbReference type="Pfam" id="PF11306">
    <property type="entry name" value="DUF3108"/>
    <property type="match status" value="1"/>
</dbReference>
<proteinExistence type="predicted"/>
<sequence>MKALLSVLLVLSAVLCGSGRAAELAPFLASYEAWYQGRHAGDATMRVEQAGGGRWEVSLGIRGRHGFAGLARVNIEQSTQFDIAGGHYRPLRQETVRKALVFTRRATGSYDWNAREAQWSGDVSKRRRAPVPLRDGDMSALLINLAIMRDAKPGATLQYRYVDGGRARDHVYQVAPEPEIVEVGELSYNALRVSRIDEGRDAMIVWIADGVPTPVRILQLDDEGEDDVDLRLIEYQGVQ</sequence>
<keyword evidence="1" id="KW-0732">Signal</keyword>
<accession>A0A4Z1RIH2</accession>
<protein>
    <submittedName>
        <fullName evidence="2">DUF3108 domain-containing protein</fullName>
    </submittedName>
</protein>
<organism evidence="2 3">
    <name type="scientific">Luteimonas yindakuii</name>
    <dbReference type="NCBI Taxonomy" id="2565782"/>
    <lineage>
        <taxon>Bacteria</taxon>
        <taxon>Pseudomonadati</taxon>
        <taxon>Pseudomonadota</taxon>
        <taxon>Gammaproteobacteria</taxon>
        <taxon>Lysobacterales</taxon>
        <taxon>Lysobacteraceae</taxon>
        <taxon>Luteimonas</taxon>
    </lineage>
</organism>
<dbReference type="EMBL" id="SPUH01000001">
    <property type="protein sequence ID" value="TKS53441.1"/>
    <property type="molecule type" value="Genomic_DNA"/>
</dbReference>
<reference evidence="2 3" key="1">
    <citation type="submission" date="2019-01" db="EMBL/GenBank/DDBJ databases">
        <authorList>
            <person name="Zhang S."/>
        </authorList>
    </citation>
    <scope>NUCLEOTIDE SEQUENCE [LARGE SCALE GENOMIC DNA]</scope>
    <source>
        <strain evidence="2 3">1626</strain>
    </source>
</reference>
<evidence type="ECO:0000313" key="2">
    <source>
        <dbReference type="EMBL" id="TKS53441.1"/>
    </source>
</evidence>
<evidence type="ECO:0000313" key="3">
    <source>
        <dbReference type="Proteomes" id="UP000298681"/>
    </source>
</evidence>
<name>A0A4Z1RIH2_9GAMM</name>
<dbReference type="RefSeq" id="WP_134672826.1">
    <property type="nucleotide sequence ID" value="NZ_SPUH01000001.1"/>
</dbReference>
<comment type="caution">
    <text evidence="2">The sequence shown here is derived from an EMBL/GenBank/DDBJ whole genome shotgun (WGS) entry which is preliminary data.</text>
</comment>
<dbReference type="Proteomes" id="UP000298681">
    <property type="component" value="Unassembled WGS sequence"/>
</dbReference>
<keyword evidence="3" id="KW-1185">Reference proteome</keyword>
<feature type="signal peptide" evidence="1">
    <location>
        <begin position="1"/>
        <end position="21"/>
    </location>
</feature>
<evidence type="ECO:0000256" key="1">
    <source>
        <dbReference type="SAM" id="SignalP"/>
    </source>
</evidence>
<feature type="chain" id="PRO_5021366493" evidence="1">
    <location>
        <begin position="22"/>
        <end position="239"/>
    </location>
</feature>